<dbReference type="PANTHER" id="PTHR46121">
    <property type="entry name" value="STEROIDOGENIC ACUTE REGULATORY PROTEIN-LIKE"/>
    <property type="match status" value="1"/>
</dbReference>
<organism evidence="7 8">
    <name type="scientific">Cichlidogyrus casuarinus</name>
    <dbReference type="NCBI Taxonomy" id="1844966"/>
    <lineage>
        <taxon>Eukaryota</taxon>
        <taxon>Metazoa</taxon>
        <taxon>Spiralia</taxon>
        <taxon>Lophotrochozoa</taxon>
        <taxon>Platyhelminthes</taxon>
        <taxon>Monogenea</taxon>
        <taxon>Monopisthocotylea</taxon>
        <taxon>Dactylogyridea</taxon>
        <taxon>Ancyrocephalidae</taxon>
        <taxon>Cichlidogyrus</taxon>
    </lineage>
</organism>
<keyword evidence="8" id="KW-1185">Reference proteome</keyword>
<dbReference type="PROSITE" id="PS50848">
    <property type="entry name" value="START"/>
    <property type="match status" value="1"/>
</dbReference>
<evidence type="ECO:0000256" key="2">
    <source>
        <dbReference type="ARBA" id="ARBA00022692"/>
    </source>
</evidence>
<dbReference type="PANTHER" id="PTHR46121:SF4">
    <property type="entry name" value="STEROIDOGENIC ACUTE REGULATORY PROTEIN-LIKE"/>
    <property type="match status" value="1"/>
</dbReference>
<dbReference type="InterPro" id="IPR002913">
    <property type="entry name" value="START_lipid-bd_dom"/>
</dbReference>
<dbReference type="EMBL" id="JBJKFK010003683">
    <property type="protein sequence ID" value="KAL3309644.1"/>
    <property type="molecule type" value="Genomic_DNA"/>
</dbReference>
<evidence type="ECO:0000256" key="4">
    <source>
        <dbReference type="SAM" id="MobiDB-lite"/>
    </source>
</evidence>
<accession>A0ABD2PQ74</accession>
<dbReference type="InterPro" id="IPR023393">
    <property type="entry name" value="START-like_dom_sf"/>
</dbReference>
<dbReference type="SUPFAM" id="SSF55961">
    <property type="entry name" value="Bet v1-like"/>
    <property type="match status" value="1"/>
</dbReference>
<feature type="transmembrane region" description="Helical" evidence="5">
    <location>
        <begin position="95"/>
        <end position="115"/>
    </location>
</feature>
<feature type="transmembrane region" description="Helical" evidence="5">
    <location>
        <begin position="127"/>
        <end position="148"/>
    </location>
</feature>
<proteinExistence type="predicted"/>
<feature type="domain" description="START" evidence="6">
    <location>
        <begin position="246"/>
        <end position="447"/>
    </location>
</feature>
<gene>
    <name evidence="7" type="primary">STARD3</name>
    <name evidence="7" type="ORF">Ciccas_011806</name>
</gene>
<dbReference type="SMART" id="SM00234">
    <property type="entry name" value="START"/>
    <property type="match status" value="1"/>
</dbReference>
<name>A0ABD2PQ74_9PLAT</name>
<keyword evidence="3 5" id="KW-0472">Membrane</keyword>
<reference evidence="7 8" key="1">
    <citation type="submission" date="2024-11" db="EMBL/GenBank/DDBJ databases">
        <title>Adaptive evolution of stress response genes in parasites aligns with host niche diversity.</title>
        <authorList>
            <person name="Hahn C."/>
            <person name="Resl P."/>
        </authorList>
    </citation>
    <scope>NUCLEOTIDE SEQUENCE [LARGE SCALE GENOMIC DNA]</scope>
    <source>
        <strain evidence="7">EGGRZ-B1_66</strain>
        <tissue evidence="7">Body</tissue>
    </source>
</reference>
<evidence type="ECO:0000256" key="3">
    <source>
        <dbReference type="ARBA" id="ARBA00023136"/>
    </source>
</evidence>
<evidence type="ECO:0000256" key="5">
    <source>
        <dbReference type="SAM" id="Phobius"/>
    </source>
</evidence>
<dbReference type="InterPro" id="IPR019498">
    <property type="entry name" value="MENTAL"/>
</dbReference>
<dbReference type="AlphaFoldDB" id="A0ABD2PQ74"/>
<dbReference type="Proteomes" id="UP001626550">
    <property type="component" value="Unassembled WGS sequence"/>
</dbReference>
<sequence length="487" mass="54534">MSLYSDGSSVEFAPAFPGLLRYGDIFARSERNLAASVIEGTTDEKKSSPVRRTFLLFTVIDLIIVFIFWILFLKITSKDDDLRKAIINDIEHLNFYHSMFDNIIITGGTTLYLVVKVSLFKFKESSTIDNGYVLAYTLLIIHLIIPWIETIFLECRVFPQEKAAQEVFNALDETRSMSNQRACKSRRLAPSNYCVSIYGSPSASIADGINNERDTDQELDEPVGVDVAALLSMGHRIYGSALTLLDDSAWHMSLDKLLAAPDRLMVQMANIKGYKCKLFRIDGILKASPLVTLREIVDGVDTSAAWNPLLDSANRLQLFREQSMDIVHTIVADQIKGLVKSRDFVILRKWGARNGGGYFISSSSVDHPKCPPRADRIRAHQHISSTTLIPLDSDFEASGTPTYTHFTMIVCNDLGGWIPPRVIDQATSGTLESFFRNLQQHISNYRIGISDPTTRHRASRATPKRPDMIAEEENIGFSSDTTPLLLD</sequence>
<dbReference type="Pfam" id="PF01852">
    <property type="entry name" value="START"/>
    <property type="match status" value="1"/>
</dbReference>
<evidence type="ECO:0000256" key="1">
    <source>
        <dbReference type="ARBA" id="ARBA00004141"/>
    </source>
</evidence>
<evidence type="ECO:0000259" key="6">
    <source>
        <dbReference type="PROSITE" id="PS50848"/>
    </source>
</evidence>
<comment type="subcellular location">
    <subcellularLocation>
        <location evidence="1">Membrane</location>
        <topology evidence="1">Multi-pass membrane protein</topology>
    </subcellularLocation>
</comment>
<dbReference type="GO" id="GO:0016020">
    <property type="term" value="C:membrane"/>
    <property type="evidence" value="ECO:0007669"/>
    <property type="project" value="UniProtKB-SubCell"/>
</dbReference>
<keyword evidence="5" id="KW-1133">Transmembrane helix</keyword>
<keyword evidence="2 5" id="KW-0812">Transmembrane</keyword>
<dbReference type="InterPro" id="IPR051869">
    <property type="entry name" value="STARD3"/>
</dbReference>
<feature type="compositionally biased region" description="Polar residues" evidence="4">
    <location>
        <begin position="476"/>
        <end position="487"/>
    </location>
</feature>
<feature type="transmembrane region" description="Helical" evidence="5">
    <location>
        <begin position="54"/>
        <end position="75"/>
    </location>
</feature>
<evidence type="ECO:0000313" key="8">
    <source>
        <dbReference type="Proteomes" id="UP001626550"/>
    </source>
</evidence>
<dbReference type="Pfam" id="PF10457">
    <property type="entry name" value="MENTAL"/>
    <property type="match status" value="1"/>
</dbReference>
<feature type="region of interest" description="Disordered" evidence="4">
    <location>
        <begin position="451"/>
        <end position="487"/>
    </location>
</feature>
<protein>
    <submittedName>
        <fullName evidence="7">StAR- lipid transfer protein 3</fullName>
    </submittedName>
</protein>
<comment type="caution">
    <text evidence="7">The sequence shown here is derived from an EMBL/GenBank/DDBJ whole genome shotgun (WGS) entry which is preliminary data.</text>
</comment>
<evidence type="ECO:0000313" key="7">
    <source>
        <dbReference type="EMBL" id="KAL3309644.1"/>
    </source>
</evidence>
<dbReference type="Gene3D" id="3.30.530.20">
    <property type="match status" value="1"/>
</dbReference>